<dbReference type="EMBL" id="JACCBX010000026">
    <property type="protein sequence ID" value="NYE09635.1"/>
    <property type="molecule type" value="Genomic_DNA"/>
</dbReference>
<dbReference type="InterPro" id="IPR016181">
    <property type="entry name" value="Acyl_CoA_acyltransferase"/>
</dbReference>
<reference evidence="3" key="1">
    <citation type="submission" date="2020-07" db="EMBL/GenBank/DDBJ databases">
        <authorList>
            <person name="Partida-Martinez L."/>
            <person name="Huntemann M."/>
            <person name="Clum A."/>
            <person name="Wang J."/>
            <person name="Palaniappan K."/>
            <person name="Ritter S."/>
            <person name="Chen I.-M."/>
            <person name="Stamatis D."/>
            <person name="Reddy T."/>
            <person name="O'Malley R."/>
            <person name="Daum C."/>
            <person name="Shapiro N."/>
            <person name="Ivanova N."/>
            <person name="Kyrpides N."/>
            <person name="Woyke T."/>
        </authorList>
    </citation>
    <scope>NUCLEOTIDE SEQUENCE [LARGE SCALE GENOMIC DNA]</scope>
    <source>
        <strain evidence="3">AT2.8</strain>
    </source>
</reference>
<keyword evidence="2" id="KW-0012">Acyltransferase</keyword>
<name>A0A852TN12_9BACI</name>
<protein>
    <submittedName>
        <fullName evidence="2">Diamine N-acetyltransferase</fullName>
        <ecNumber evidence="2">2.3.1.57</ecNumber>
    </submittedName>
</protein>
<dbReference type="InterPro" id="IPR000182">
    <property type="entry name" value="GNAT_dom"/>
</dbReference>
<evidence type="ECO:0000259" key="1">
    <source>
        <dbReference type="PROSITE" id="PS51186"/>
    </source>
</evidence>
<accession>A0A852TN12</accession>
<sequence>MSDISIKLISSDNWREALELSVHDEQQKFVASINPPVAIALAKAYIRPGGKMVEPYGIYNQNKMVGFFNLHYTPDSKDDYWLFHFFIDKRFQRNGLGSKALNELIRNIRYNHPACNRLYITVHPENEAGRLFYLKFGFSEENKMTFDEPTFSIMI</sequence>
<dbReference type="CDD" id="cd04301">
    <property type="entry name" value="NAT_SF"/>
    <property type="match status" value="1"/>
</dbReference>
<dbReference type="Gene3D" id="3.40.630.30">
    <property type="match status" value="1"/>
</dbReference>
<dbReference type="Pfam" id="PF00583">
    <property type="entry name" value="Acetyltransf_1"/>
    <property type="match status" value="1"/>
</dbReference>
<comment type="caution">
    <text evidence="2">The sequence shown here is derived from an EMBL/GenBank/DDBJ whole genome shotgun (WGS) entry which is preliminary data.</text>
</comment>
<dbReference type="Proteomes" id="UP000548423">
    <property type="component" value="Unassembled WGS sequence"/>
</dbReference>
<keyword evidence="2" id="KW-0808">Transferase</keyword>
<dbReference type="AlphaFoldDB" id="A0A852TN12"/>
<dbReference type="SUPFAM" id="SSF55729">
    <property type="entry name" value="Acyl-CoA N-acyltransferases (Nat)"/>
    <property type="match status" value="1"/>
</dbReference>
<dbReference type="GO" id="GO:0004145">
    <property type="term" value="F:diamine N-acetyltransferase activity"/>
    <property type="evidence" value="ECO:0007669"/>
    <property type="project" value="UniProtKB-EC"/>
</dbReference>
<evidence type="ECO:0000313" key="2">
    <source>
        <dbReference type="EMBL" id="NYE09635.1"/>
    </source>
</evidence>
<reference evidence="3" key="2">
    <citation type="submission" date="2020-08" db="EMBL/GenBank/DDBJ databases">
        <title>The Agave Microbiome: Exploring the role of microbial communities in plant adaptations to desert environments.</title>
        <authorList>
            <person name="Partida-Martinez L.P."/>
        </authorList>
    </citation>
    <scope>NUCLEOTIDE SEQUENCE [LARGE SCALE GENOMIC DNA]</scope>
    <source>
        <strain evidence="3">AT2.8</strain>
    </source>
</reference>
<dbReference type="EC" id="2.3.1.57" evidence="2"/>
<evidence type="ECO:0000313" key="3">
    <source>
        <dbReference type="Proteomes" id="UP000548423"/>
    </source>
</evidence>
<organism evidence="2 3">
    <name type="scientific">Neobacillus niacini</name>
    <dbReference type="NCBI Taxonomy" id="86668"/>
    <lineage>
        <taxon>Bacteria</taxon>
        <taxon>Bacillati</taxon>
        <taxon>Bacillota</taxon>
        <taxon>Bacilli</taxon>
        <taxon>Bacillales</taxon>
        <taxon>Bacillaceae</taxon>
        <taxon>Neobacillus</taxon>
    </lineage>
</organism>
<dbReference type="PROSITE" id="PS51186">
    <property type="entry name" value="GNAT"/>
    <property type="match status" value="1"/>
</dbReference>
<gene>
    <name evidence="2" type="ORF">F4694_006538</name>
</gene>
<feature type="domain" description="N-acetyltransferase" evidence="1">
    <location>
        <begin position="4"/>
        <end position="155"/>
    </location>
</feature>
<proteinExistence type="predicted"/>